<organism evidence="1 2">
    <name type="scientific">Durusdinium trenchii</name>
    <dbReference type="NCBI Taxonomy" id="1381693"/>
    <lineage>
        <taxon>Eukaryota</taxon>
        <taxon>Sar</taxon>
        <taxon>Alveolata</taxon>
        <taxon>Dinophyceae</taxon>
        <taxon>Suessiales</taxon>
        <taxon>Symbiodiniaceae</taxon>
        <taxon>Durusdinium</taxon>
    </lineage>
</organism>
<proteinExistence type="predicted"/>
<dbReference type="Proteomes" id="UP001642484">
    <property type="component" value="Unassembled WGS sequence"/>
</dbReference>
<reference evidence="1 2" key="1">
    <citation type="submission" date="2024-02" db="EMBL/GenBank/DDBJ databases">
        <authorList>
            <person name="Chen Y."/>
            <person name="Shah S."/>
            <person name="Dougan E. K."/>
            <person name="Thang M."/>
            <person name="Chan C."/>
        </authorList>
    </citation>
    <scope>NUCLEOTIDE SEQUENCE [LARGE SCALE GENOMIC DNA]</scope>
</reference>
<dbReference type="InterPro" id="IPR011990">
    <property type="entry name" value="TPR-like_helical_dom_sf"/>
</dbReference>
<sequence>MWREMKDDSLQCKLRLACRGFLSMTQRDGVSLVLSLSFSSSACDLLTTMMSKQIDPDMHSVNNVISALASGPKWQEAFHMFSNIDQFRLAPDHVTHSTLIAQRMRAAVEEAQRAQLVTGVVGL</sequence>
<evidence type="ECO:0000313" key="2">
    <source>
        <dbReference type="Proteomes" id="UP001642484"/>
    </source>
</evidence>
<dbReference type="Gene3D" id="1.25.40.10">
    <property type="entry name" value="Tetratricopeptide repeat domain"/>
    <property type="match status" value="1"/>
</dbReference>
<keyword evidence="2" id="KW-1185">Reference proteome</keyword>
<protein>
    <submittedName>
        <fullName evidence="1">Uncharacterized protein</fullName>
    </submittedName>
</protein>
<gene>
    <name evidence="1" type="ORF">CCMP2556_LOCUS32010</name>
</gene>
<name>A0ABP0NMU7_9DINO</name>
<evidence type="ECO:0000313" key="1">
    <source>
        <dbReference type="EMBL" id="CAK9065100.1"/>
    </source>
</evidence>
<accession>A0ABP0NMU7</accession>
<comment type="caution">
    <text evidence="1">The sequence shown here is derived from an EMBL/GenBank/DDBJ whole genome shotgun (WGS) entry which is preliminary data.</text>
</comment>
<dbReference type="EMBL" id="CAXAMN010021977">
    <property type="protein sequence ID" value="CAK9065100.1"/>
    <property type="molecule type" value="Genomic_DNA"/>
</dbReference>